<feature type="binding site" evidence="4">
    <location>
        <position position="113"/>
    </location>
    <ligand>
        <name>Zn(2+)</name>
        <dbReference type="ChEBI" id="CHEBI:29105"/>
    </ligand>
</feature>
<evidence type="ECO:0000313" key="5">
    <source>
        <dbReference type="EMBL" id="KXB01036.1"/>
    </source>
</evidence>
<dbReference type="Gene3D" id="3.30.2320.80">
    <property type="match status" value="1"/>
</dbReference>
<evidence type="ECO:0000256" key="2">
    <source>
        <dbReference type="ARBA" id="ARBA00022723"/>
    </source>
</evidence>
<comment type="function">
    <text evidence="4">Involved in the maturation of [NiFe] hydrogenases. Required for nickel insertion into the metal center of the hydrogenase.</text>
</comment>
<dbReference type="Proteomes" id="UP000070035">
    <property type="component" value="Unassembled WGS sequence"/>
</dbReference>
<proteinExistence type="inferred from homology"/>
<keyword evidence="2 4" id="KW-0479">Metal-binding</keyword>
<dbReference type="PANTHER" id="PTHR34535">
    <property type="entry name" value="HYDROGENASE MATURATION FACTOR HYPA"/>
    <property type="match status" value="1"/>
</dbReference>
<comment type="similarity">
    <text evidence="4">Belongs to the HypA/HybF family.</text>
</comment>
<dbReference type="GO" id="GO:0016151">
    <property type="term" value="F:nickel cation binding"/>
    <property type="evidence" value="ECO:0007669"/>
    <property type="project" value="UniProtKB-UniRule"/>
</dbReference>
<sequence>MHEWALAEGVVSTALKIADERNARKILEIRIKVGKLQQIDSEIFEFALKELAKNTKAEESKIRLEPEEVVLICNLCNHEWSFDEVSERLSPEESELIHFFPEVVHTYARCPECGSPDFRIEGGRGAWIDSIEMEA</sequence>
<dbReference type="Pfam" id="PF01155">
    <property type="entry name" value="HypA"/>
    <property type="match status" value="1"/>
</dbReference>
<feature type="binding site" evidence="4">
    <location>
        <position position="2"/>
    </location>
    <ligand>
        <name>Ni(2+)</name>
        <dbReference type="ChEBI" id="CHEBI:49786"/>
    </ligand>
</feature>
<gene>
    <name evidence="4" type="primary">hypA</name>
    <name evidence="5" type="ORF">AKJ44_03020</name>
</gene>
<keyword evidence="1 4" id="KW-0533">Nickel</keyword>
<dbReference type="GO" id="GO:0051604">
    <property type="term" value="P:protein maturation"/>
    <property type="evidence" value="ECO:0007669"/>
    <property type="project" value="InterPro"/>
</dbReference>
<dbReference type="GO" id="GO:0008270">
    <property type="term" value="F:zinc ion binding"/>
    <property type="evidence" value="ECO:0007669"/>
    <property type="project" value="UniProtKB-UniRule"/>
</dbReference>
<reference evidence="5 6" key="1">
    <citation type="journal article" date="2016" name="Sci. Rep.">
        <title>Metabolic traits of an uncultured archaeal lineage -MSBL1- from brine pools of the Red Sea.</title>
        <authorList>
            <person name="Mwirichia R."/>
            <person name="Alam I."/>
            <person name="Rashid M."/>
            <person name="Vinu M."/>
            <person name="Ba-Alawi W."/>
            <person name="Anthony Kamau A."/>
            <person name="Kamanda Ngugi D."/>
            <person name="Goker M."/>
            <person name="Klenk H.P."/>
            <person name="Bajic V."/>
            <person name="Stingl U."/>
        </authorList>
    </citation>
    <scope>NUCLEOTIDE SEQUENCE [LARGE SCALE GENOMIC DNA]</scope>
    <source>
        <strain evidence="5">SCGC-AAA261F17</strain>
    </source>
</reference>
<feature type="binding site" evidence="4">
    <location>
        <position position="76"/>
    </location>
    <ligand>
        <name>Zn(2+)</name>
        <dbReference type="ChEBI" id="CHEBI:29105"/>
    </ligand>
</feature>
<dbReference type="PANTHER" id="PTHR34535:SF3">
    <property type="entry name" value="HYDROGENASE MATURATION FACTOR HYPA"/>
    <property type="match status" value="1"/>
</dbReference>
<dbReference type="HAMAP" id="MF_00213">
    <property type="entry name" value="HypA_HybF"/>
    <property type="match status" value="1"/>
</dbReference>
<protein>
    <recommendedName>
        <fullName evidence="4">Hydrogenase maturation factor HypA</fullName>
    </recommendedName>
</protein>
<keyword evidence="6" id="KW-1185">Reference proteome</keyword>
<dbReference type="NCBIfam" id="NF003008">
    <property type="entry name" value="PRK03824.1"/>
    <property type="match status" value="1"/>
</dbReference>
<organism evidence="5 6">
    <name type="scientific">candidate division MSBL1 archaeon SCGC-AAA261F17</name>
    <dbReference type="NCBI Taxonomy" id="1698274"/>
    <lineage>
        <taxon>Archaea</taxon>
        <taxon>Methanobacteriati</taxon>
        <taxon>Methanobacteriota</taxon>
        <taxon>candidate division MSBL1</taxon>
    </lineage>
</organism>
<feature type="binding site" evidence="4">
    <location>
        <position position="110"/>
    </location>
    <ligand>
        <name>Zn(2+)</name>
        <dbReference type="ChEBI" id="CHEBI:29105"/>
    </ligand>
</feature>
<evidence type="ECO:0000256" key="3">
    <source>
        <dbReference type="ARBA" id="ARBA00022833"/>
    </source>
</evidence>
<feature type="binding site" evidence="4">
    <location>
        <position position="73"/>
    </location>
    <ligand>
        <name>Zn(2+)</name>
        <dbReference type="ChEBI" id="CHEBI:29105"/>
    </ligand>
</feature>
<dbReference type="InterPro" id="IPR000688">
    <property type="entry name" value="HypA/HybF"/>
</dbReference>
<keyword evidence="3 4" id="KW-0862">Zinc</keyword>
<accession>A0A133V3Q0</accession>
<evidence type="ECO:0000256" key="4">
    <source>
        <dbReference type="HAMAP-Rule" id="MF_00213"/>
    </source>
</evidence>
<evidence type="ECO:0000256" key="1">
    <source>
        <dbReference type="ARBA" id="ARBA00022596"/>
    </source>
</evidence>
<dbReference type="EMBL" id="LHXY01000056">
    <property type="protein sequence ID" value="KXB01036.1"/>
    <property type="molecule type" value="Genomic_DNA"/>
</dbReference>
<comment type="caution">
    <text evidence="5">The sequence shown here is derived from an EMBL/GenBank/DDBJ whole genome shotgun (WGS) entry which is preliminary data.</text>
</comment>
<evidence type="ECO:0000313" key="6">
    <source>
        <dbReference type="Proteomes" id="UP000070035"/>
    </source>
</evidence>
<dbReference type="PIRSF" id="PIRSF004761">
    <property type="entry name" value="Hydrgn_mat_HypA"/>
    <property type="match status" value="1"/>
</dbReference>
<dbReference type="AlphaFoldDB" id="A0A133V3Q0"/>
<name>A0A133V3Q0_9EURY</name>